<proteinExistence type="predicted"/>
<accession>A0A8X6PPR7</accession>
<evidence type="ECO:0000313" key="2">
    <source>
        <dbReference type="Proteomes" id="UP000887013"/>
    </source>
</evidence>
<dbReference type="AlphaFoldDB" id="A0A8X6PPR7"/>
<dbReference type="EMBL" id="BMAW01022663">
    <property type="protein sequence ID" value="GFT78874.1"/>
    <property type="molecule type" value="Genomic_DNA"/>
</dbReference>
<comment type="caution">
    <text evidence="1">The sequence shown here is derived from an EMBL/GenBank/DDBJ whole genome shotgun (WGS) entry which is preliminary data.</text>
</comment>
<gene>
    <name evidence="1" type="ORF">NPIL_564411</name>
</gene>
<keyword evidence="2" id="KW-1185">Reference proteome</keyword>
<name>A0A8X6PPR7_NEPPI</name>
<sequence length="106" mass="11996">MGRPQCTEVCGMAERNRCVLSIPEVPSWRDAMRRRRDKIATLLVECTRTSFCGQVGNAQLLNGTFLKWDTSRATCETFFGESSQCTLHSCYPENQISTNLFEAHSI</sequence>
<reference evidence="1" key="1">
    <citation type="submission" date="2020-08" db="EMBL/GenBank/DDBJ databases">
        <title>Multicomponent nature underlies the extraordinary mechanical properties of spider dragline silk.</title>
        <authorList>
            <person name="Kono N."/>
            <person name="Nakamura H."/>
            <person name="Mori M."/>
            <person name="Yoshida Y."/>
            <person name="Ohtoshi R."/>
            <person name="Malay A.D."/>
            <person name="Moran D.A.P."/>
            <person name="Tomita M."/>
            <person name="Numata K."/>
            <person name="Arakawa K."/>
        </authorList>
    </citation>
    <scope>NUCLEOTIDE SEQUENCE</scope>
</reference>
<dbReference type="Proteomes" id="UP000887013">
    <property type="component" value="Unassembled WGS sequence"/>
</dbReference>
<protein>
    <submittedName>
        <fullName evidence="1">Uncharacterized protein</fullName>
    </submittedName>
</protein>
<evidence type="ECO:0000313" key="1">
    <source>
        <dbReference type="EMBL" id="GFT78874.1"/>
    </source>
</evidence>
<organism evidence="1 2">
    <name type="scientific">Nephila pilipes</name>
    <name type="common">Giant wood spider</name>
    <name type="synonym">Nephila maculata</name>
    <dbReference type="NCBI Taxonomy" id="299642"/>
    <lineage>
        <taxon>Eukaryota</taxon>
        <taxon>Metazoa</taxon>
        <taxon>Ecdysozoa</taxon>
        <taxon>Arthropoda</taxon>
        <taxon>Chelicerata</taxon>
        <taxon>Arachnida</taxon>
        <taxon>Araneae</taxon>
        <taxon>Araneomorphae</taxon>
        <taxon>Entelegynae</taxon>
        <taxon>Araneoidea</taxon>
        <taxon>Nephilidae</taxon>
        <taxon>Nephila</taxon>
    </lineage>
</organism>